<organism evidence="1 2">
    <name type="scientific">Panthera leo</name>
    <name type="common">Lion</name>
    <dbReference type="NCBI Taxonomy" id="9689"/>
    <lineage>
        <taxon>Eukaryota</taxon>
        <taxon>Metazoa</taxon>
        <taxon>Chordata</taxon>
        <taxon>Craniata</taxon>
        <taxon>Vertebrata</taxon>
        <taxon>Euteleostomi</taxon>
        <taxon>Mammalia</taxon>
        <taxon>Eutheria</taxon>
        <taxon>Laurasiatheria</taxon>
        <taxon>Carnivora</taxon>
        <taxon>Feliformia</taxon>
        <taxon>Felidae</taxon>
        <taxon>Pantherinae</taxon>
        <taxon>Panthera</taxon>
    </lineage>
</organism>
<evidence type="ECO:0000313" key="2">
    <source>
        <dbReference type="Proteomes" id="UP000694399"/>
    </source>
</evidence>
<sequence>MRGDSPDFSLLTKLDTAVDENFKEETQNTPEYNNGLFPLSRLRSPEKPSFCCYILFPLALKTEPPLSQCSPPVVP</sequence>
<reference evidence="1" key="2">
    <citation type="submission" date="2025-08" db="UniProtKB">
        <authorList>
            <consortium name="Ensembl"/>
        </authorList>
    </citation>
    <scope>IDENTIFICATION</scope>
</reference>
<protein>
    <submittedName>
        <fullName evidence="1">Uncharacterized protein</fullName>
    </submittedName>
</protein>
<keyword evidence="2" id="KW-1185">Reference proteome</keyword>
<reference evidence="1" key="1">
    <citation type="journal article" date="2019" name="bioRxiv">
        <title>Long live the king: chromosome-level assembly of the lion (Panthera leo) using linked-read, Hi-C, and long read data.</title>
        <authorList>
            <person name="Armstrong E.E."/>
            <person name="Taylor R.W."/>
            <person name="Miller D.E."/>
            <person name="Kaelin C."/>
            <person name="Barsh G."/>
            <person name="Hadly E.A."/>
            <person name="Petrov D."/>
        </authorList>
    </citation>
    <scope>NUCLEOTIDE SEQUENCE [LARGE SCALE GENOMIC DNA]</scope>
</reference>
<dbReference type="AlphaFoldDB" id="A0A8C8WU46"/>
<evidence type="ECO:0000313" key="1">
    <source>
        <dbReference type="Ensembl" id="ENSPLOP00000009296.1"/>
    </source>
</evidence>
<proteinExistence type="predicted"/>
<name>A0A8C8WU46_PANLE</name>
<dbReference type="Proteomes" id="UP000694399">
    <property type="component" value="Chromosome D3"/>
</dbReference>
<dbReference type="Ensembl" id="ENSPLOT00000010298.1">
    <property type="protein sequence ID" value="ENSPLOP00000009296.1"/>
    <property type="gene ID" value="ENSPLOG00000006849.1"/>
</dbReference>
<reference evidence="1" key="3">
    <citation type="submission" date="2025-09" db="UniProtKB">
        <authorList>
            <consortium name="Ensembl"/>
        </authorList>
    </citation>
    <scope>IDENTIFICATION</scope>
</reference>
<accession>A0A8C8WU46</accession>
<dbReference type="GeneTree" id="ENSGT01030000239481"/>